<dbReference type="GO" id="GO:0032259">
    <property type="term" value="P:methylation"/>
    <property type="evidence" value="ECO:0007669"/>
    <property type="project" value="UniProtKB-KW"/>
</dbReference>
<name>A0A1H8TSH3_9FIRM</name>
<dbReference type="Gene3D" id="3.40.50.150">
    <property type="entry name" value="Vaccinia Virus protein VP39"/>
    <property type="match status" value="1"/>
</dbReference>
<dbReference type="PANTHER" id="PTHR43861">
    <property type="entry name" value="TRANS-ACONITATE 2-METHYLTRANSFERASE-RELATED"/>
    <property type="match status" value="1"/>
</dbReference>
<dbReference type="GO" id="GO:0008757">
    <property type="term" value="F:S-adenosylmethionine-dependent methyltransferase activity"/>
    <property type="evidence" value="ECO:0007669"/>
    <property type="project" value="InterPro"/>
</dbReference>
<dbReference type="PANTHER" id="PTHR43861:SF1">
    <property type="entry name" value="TRANS-ACONITATE 2-METHYLTRANSFERASE"/>
    <property type="match status" value="1"/>
</dbReference>
<dbReference type="InterPro" id="IPR013216">
    <property type="entry name" value="Methyltransf_11"/>
</dbReference>
<dbReference type="InterPro" id="IPR029063">
    <property type="entry name" value="SAM-dependent_MTases_sf"/>
</dbReference>
<dbReference type="Pfam" id="PF08241">
    <property type="entry name" value="Methyltransf_11"/>
    <property type="match status" value="1"/>
</dbReference>
<dbReference type="AlphaFoldDB" id="A0A1H8TSH3"/>
<reference evidence="2 3" key="1">
    <citation type="submission" date="2016-10" db="EMBL/GenBank/DDBJ databases">
        <authorList>
            <person name="de Groot N.N."/>
        </authorList>
    </citation>
    <scope>NUCLEOTIDE SEQUENCE [LARGE SCALE GENOMIC DNA]</scope>
    <source>
        <strain evidence="2 3">DSM 13305</strain>
    </source>
</reference>
<evidence type="ECO:0000313" key="3">
    <source>
        <dbReference type="Proteomes" id="UP000198847"/>
    </source>
</evidence>
<evidence type="ECO:0000259" key="1">
    <source>
        <dbReference type="Pfam" id="PF08241"/>
    </source>
</evidence>
<feature type="domain" description="Methyltransferase type 11" evidence="1">
    <location>
        <begin position="35"/>
        <end position="125"/>
    </location>
</feature>
<dbReference type="EMBL" id="FODY01000007">
    <property type="protein sequence ID" value="SEO93795.1"/>
    <property type="molecule type" value="Genomic_DNA"/>
</dbReference>
<organism evidence="2 3">
    <name type="scientific">Propionispora vibrioides</name>
    <dbReference type="NCBI Taxonomy" id="112903"/>
    <lineage>
        <taxon>Bacteria</taxon>
        <taxon>Bacillati</taxon>
        <taxon>Bacillota</taxon>
        <taxon>Negativicutes</taxon>
        <taxon>Selenomonadales</taxon>
        <taxon>Sporomusaceae</taxon>
        <taxon>Propionispora</taxon>
    </lineage>
</organism>
<dbReference type="SUPFAM" id="SSF53335">
    <property type="entry name" value="S-adenosyl-L-methionine-dependent methyltransferases"/>
    <property type="match status" value="1"/>
</dbReference>
<proteinExistence type="predicted"/>
<keyword evidence="2" id="KW-0808">Transferase</keyword>
<keyword evidence="3" id="KW-1185">Reference proteome</keyword>
<dbReference type="STRING" id="112903.SAMN04490178_10784"/>
<keyword evidence="2" id="KW-0830">Ubiquinone</keyword>
<dbReference type="OrthoDB" id="9774345at2"/>
<dbReference type="RefSeq" id="WP_091745491.1">
    <property type="nucleotide sequence ID" value="NZ_FODY01000007.1"/>
</dbReference>
<dbReference type="CDD" id="cd02440">
    <property type="entry name" value="AdoMet_MTases"/>
    <property type="match status" value="1"/>
</dbReference>
<accession>A0A1H8TSH3</accession>
<evidence type="ECO:0000313" key="2">
    <source>
        <dbReference type="EMBL" id="SEO93795.1"/>
    </source>
</evidence>
<protein>
    <submittedName>
        <fullName evidence="2">Ubiquinone/menaquinone biosynthesis C-methylase UbiE</fullName>
    </submittedName>
</protein>
<sequence>MKWNSNLYDNKHSFVAEYGKAMIDFVNTQKGQKILDVGCGTGILTNELAKNGAAVIGTDSSKDMIDAAKSNYPHLIFQVQDATNLPYKNEFDTVFSNAVFHWIQNQEKLLHSIHNSLGNNGMLICEFGAKNNISQIQTAFEEAAGQKRYIYCSPFFFPSKEEYKLLLEQAGFEVKHIIEYDRPTPLADGEKGLYNWICQFFAGDLLNFSNEEKEEILLETERLCRNSIWKSGQWIADYRRIQVIAVRKVKKE</sequence>
<keyword evidence="2" id="KW-0489">Methyltransferase</keyword>
<dbReference type="Proteomes" id="UP000198847">
    <property type="component" value="Unassembled WGS sequence"/>
</dbReference>
<gene>
    <name evidence="2" type="ORF">SAMN04490178_10784</name>
</gene>